<dbReference type="PANTHER" id="PTHR43542:SF1">
    <property type="entry name" value="METHYLTRANSFERASE"/>
    <property type="match status" value="1"/>
</dbReference>
<dbReference type="PANTHER" id="PTHR43542">
    <property type="entry name" value="METHYLTRANSFERASE"/>
    <property type="match status" value="1"/>
</dbReference>
<feature type="region of interest" description="Disordered" evidence="3">
    <location>
        <begin position="79"/>
        <end position="100"/>
    </location>
</feature>
<evidence type="ECO:0000313" key="5">
    <source>
        <dbReference type="Proteomes" id="UP001491310"/>
    </source>
</evidence>
<gene>
    <name evidence="4" type="ORF">WJX75_008368</name>
</gene>
<dbReference type="InterPro" id="IPR004398">
    <property type="entry name" value="RNA_MeTrfase_RsmD"/>
</dbReference>
<keyword evidence="5" id="KW-1185">Reference proteome</keyword>
<keyword evidence="2" id="KW-0808">Transferase</keyword>
<keyword evidence="1" id="KW-0489">Methyltransferase</keyword>
<dbReference type="EMBL" id="JALJOT010000002">
    <property type="protein sequence ID" value="KAK9917798.1"/>
    <property type="molecule type" value="Genomic_DNA"/>
</dbReference>
<proteinExistence type="predicted"/>
<accession>A0ABR2Z1J2</accession>
<dbReference type="InterPro" id="IPR029063">
    <property type="entry name" value="SAM-dependent_MTases_sf"/>
</dbReference>
<organism evidence="4 5">
    <name type="scientific">Coccomyxa subellipsoidea</name>
    <dbReference type="NCBI Taxonomy" id="248742"/>
    <lineage>
        <taxon>Eukaryota</taxon>
        <taxon>Viridiplantae</taxon>
        <taxon>Chlorophyta</taxon>
        <taxon>core chlorophytes</taxon>
        <taxon>Trebouxiophyceae</taxon>
        <taxon>Trebouxiophyceae incertae sedis</taxon>
        <taxon>Coccomyxaceae</taxon>
        <taxon>Coccomyxa</taxon>
    </lineage>
</organism>
<reference evidence="4 5" key="1">
    <citation type="journal article" date="2024" name="Nat. Commun.">
        <title>Phylogenomics reveals the evolutionary origins of lichenization in chlorophyte algae.</title>
        <authorList>
            <person name="Puginier C."/>
            <person name="Libourel C."/>
            <person name="Otte J."/>
            <person name="Skaloud P."/>
            <person name="Haon M."/>
            <person name="Grisel S."/>
            <person name="Petersen M."/>
            <person name="Berrin J.G."/>
            <person name="Delaux P.M."/>
            <person name="Dal Grande F."/>
            <person name="Keller J."/>
        </authorList>
    </citation>
    <scope>NUCLEOTIDE SEQUENCE [LARGE SCALE GENOMIC DNA]</scope>
    <source>
        <strain evidence="4 5">SAG 216-7</strain>
    </source>
</reference>
<protein>
    <submittedName>
        <fullName evidence="4">Uncharacterized protein</fullName>
    </submittedName>
</protein>
<name>A0ABR2Z1J2_9CHLO</name>
<dbReference type="Proteomes" id="UP001491310">
    <property type="component" value="Unassembled WGS sequence"/>
</dbReference>
<evidence type="ECO:0000256" key="3">
    <source>
        <dbReference type="SAM" id="MobiDB-lite"/>
    </source>
</evidence>
<evidence type="ECO:0000256" key="1">
    <source>
        <dbReference type="ARBA" id="ARBA00022603"/>
    </source>
</evidence>
<dbReference type="Pfam" id="PF03602">
    <property type="entry name" value="Cons_hypoth95"/>
    <property type="match status" value="2"/>
</dbReference>
<dbReference type="Gene3D" id="3.40.50.150">
    <property type="entry name" value="Vaccinia Virus protein VP39"/>
    <property type="match status" value="2"/>
</dbReference>
<evidence type="ECO:0000256" key="2">
    <source>
        <dbReference type="ARBA" id="ARBA00022679"/>
    </source>
</evidence>
<comment type="caution">
    <text evidence="4">The sequence shown here is derived from an EMBL/GenBank/DDBJ whole genome shotgun (WGS) entry which is preliminary data.</text>
</comment>
<evidence type="ECO:0000313" key="4">
    <source>
        <dbReference type="EMBL" id="KAK9917798.1"/>
    </source>
</evidence>
<dbReference type="SUPFAM" id="SSF53335">
    <property type="entry name" value="S-adenosyl-L-methionine-dependent methyltransferases"/>
    <property type="match status" value="1"/>
</dbReference>
<sequence length="258" mass="28476">MKEPNGIAAFEGSEVVEDLFTLDGGWSVEVLGEDDSQLYDLEDPDSDDEEEELGMAARSILRSVPKHRLKELEELQANAEEENAATKANAQRRAAAEHKTHKRLRIVGGTLAGKRIMSGRGETTRPMMEKVRKAVFDMLMSFAAGSPSFMEGTSMSDSTVIHSGKAEAFLQRARDAPQFASKPFDYISVCPPYLLVSYEELFDLLATSPLLHAGTVVFVEYPQSVSRTIPDRLGPLSLLRDRKYGRTNIAMYGPSADV</sequence>